<keyword evidence="1" id="KW-1133">Transmembrane helix</keyword>
<gene>
    <name evidence="2" type="ORF">CO057_03215</name>
</gene>
<comment type="caution">
    <text evidence="2">The sequence shown here is derived from an EMBL/GenBank/DDBJ whole genome shotgun (WGS) entry which is preliminary data.</text>
</comment>
<dbReference type="AlphaFoldDB" id="A0A2M8ENK7"/>
<proteinExistence type="predicted"/>
<evidence type="ECO:0000313" key="2">
    <source>
        <dbReference type="EMBL" id="PJC24308.1"/>
    </source>
</evidence>
<evidence type="ECO:0008006" key="4">
    <source>
        <dbReference type="Google" id="ProtNLM"/>
    </source>
</evidence>
<keyword evidence="1" id="KW-0812">Transmembrane</keyword>
<dbReference type="EMBL" id="PFSI01000050">
    <property type="protein sequence ID" value="PJC24308.1"/>
    <property type="molecule type" value="Genomic_DNA"/>
</dbReference>
<name>A0A2M8ENK7_9BACT</name>
<dbReference type="Proteomes" id="UP000230251">
    <property type="component" value="Unassembled WGS sequence"/>
</dbReference>
<evidence type="ECO:0000313" key="3">
    <source>
        <dbReference type="Proteomes" id="UP000230251"/>
    </source>
</evidence>
<reference evidence="3" key="1">
    <citation type="submission" date="2017-09" db="EMBL/GenBank/DDBJ databases">
        <title>Depth-based differentiation of microbial function through sediment-hosted aquifers and enrichment of novel symbionts in the deep terrestrial subsurface.</title>
        <authorList>
            <person name="Probst A.J."/>
            <person name="Ladd B."/>
            <person name="Jarett J.K."/>
            <person name="Geller-Mcgrath D.E."/>
            <person name="Sieber C.M.K."/>
            <person name="Emerson J.B."/>
            <person name="Anantharaman K."/>
            <person name="Thomas B.C."/>
            <person name="Malmstrom R."/>
            <person name="Stieglmeier M."/>
            <person name="Klingl A."/>
            <person name="Woyke T."/>
            <person name="Ryan C.M."/>
            <person name="Banfield J.F."/>
        </authorList>
    </citation>
    <scope>NUCLEOTIDE SEQUENCE [LARGE SCALE GENOMIC DNA]</scope>
</reference>
<accession>A0A2M8ENK7</accession>
<organism evidence="2 3">
    <name type="scientific">Candidatus Uhrbacteria bacterium CG_4_9_14_0_2_um_filter_41_50</name>
    <dbReference type="NCBI Taxonomy" id="1975031"/>
    <lineage>
        <taxon>Bacteria</taxon>
        <taxon>Candidatus Uhriibacteriota</taxon>
    </lineage>
</organism>
<feature type="transmembrane region" description="Helical" evidence="1">
    <location>
        <begin position="101"/>
        <end position="124"/>
    </location>
</feature>
<evidence type="ECO:0000256" key="1">
    <source>
        <dbReference type="SAM" id="Phobius"/>
    </source>
</evidence>
<sequence>MKKLSELRSAIKHMFAKRFFRITAGLSLVFFLLSVILPLWQLLPEIKEQVAIPLHYNIHFGVDLYGVWWRVFTIPLIGFIILVLNYIVAGIMWPKDKVISYFLWTATAVSEFILLVGITFVVLLNLTYI</sequence>
<protein>
    <recommendedName>
        <fullName evidence="4">DUF1648 domain-containing protein</fullName>
    </recommendedName>
</protein>
<feature type="transmembrane region" description="Helical" evidence="1">
    <location>
        <begin position="20"/>
        <end position="40"/>
    </location>
</feature>
<keyword evidence="1" id="KW-0472">Membrane</keyword>
<feature type="transmembrane region" description="Helical" evidence="1">
    <location>
        <begin position="67"/>
        <end position="89"/>
    </location>
</feature>